<feature type="region of interest" description="Disordered" evidence="2">
    <location>
        <begin position="1"/>
        <end position="41"/>
    </location>
</feature>
<organism evidence="3 4">
    <name type="scientific">Aplysia californica</name>
    <name type="common">California sea hare</name>
    <dbReference type="NCBI Taxonomy" id="6500"/>
    <lineage>
        <taxon>Eukaryota</taxon>
        <taxon>Metazoa</taxon>
        <taxon>Spiralia</taxon>
        <taxon>Lophotrochozoa</taxon>
        <taxon>Mollusca</taxon>
        <taxon>Gastropoda</taxon>
        <taxon>Heterobranchia</taxon>
        <taxon>Euthyneura</taxon>
        <taxon>Tectipleura</taxon>
        <taxon>Aplysiida</taxon>
        <taxon>Aplysioidea</taxon>
        <taxon>Aplysiidae</taxon>
        <taxon>Aplysia</taxon>
    </lineage>
</organism>
<feature type="compositionally biased region" description="Basic and acidic residues" evidence="2">
    <location>
        <begin position="80"/>
        <end position="91"/>
    </location>
</feature>
<feature type="coiled-coil region" evidence="1">
    <location>
        <begin position="406"/>
        <end position="489"/>
    </location>
</feature>
<sequence length="1017" mass="117788">MPHNPKKKTTRRKSERRAIKDDTPEDLAKNESPESVLASSSCLRNDSLETALDSLELSTASSGAPEIIATETHTTIDQQGGKEEKKEREADSISLTASIVNEEEEIKNLDSEEDHELALPDGVEKIPEYTDVLKEDMYSFQIDEPELSRFPDLDRLFSEVIGSIEKNFRPSHVMQELRRFYDLLVQYRQNENNILEKLKSREEELKWLAHKTKRDPRLMKIIQLADGWRQERAEVEKRNVELICQVDLLHGDLRCMEQSTQIMQLNLERMQGELKENEENTSDLKQCQDTAMEREGRLNFLEYSLHHLQSEAKEKQKQHEEALQSLEQCEGELRSMITLETKFRQKEHENRNLVAERDLLKSQVAAHNSNAENSQKRLVVMDRTMTDLKCKLKAFKTNVSHMEVTVKKLNRHLANKRNQCSVLEEEKDRALHDVELLKMKVKEGEDEIKKINTKLKDRNILLHHKERKLKDIKEKLETVEERETVARKETVALNKTICNMERRETTAKREIDLMNTKIINADVRLRKEMTSLTLASSKADSLAKSLDVTLVQLKNCTSRNNSLRAEQLDADSRLKTFQALCDDHVRTIAQGEKNMASLIHNTKKLDQEVTKYRDTVFLLRGKNQVLTADAFSQLETTRILQKHLESTAKEGKSMMKAMDDQEKVLLSLRKAELKARSQLAQLEIENNAQKNTLERAVDQLGIQKTEASNLMMALRKVEEELRSSIVRETALCRDRDIFATRVIQGNIKLELQTIKLRHMEDVIMKGNKDYEDRITDITLLRREIRTLRRKLKLLDNTKYVNSELRTELTLTKRNLCLERNKRAAQDTFIPTRVHNVQKLKANFPSEYEQILKNQHLIRRLIAKSDYVVVQEHKIMSLQRSLMELKIILASRSPPGLAYTITTTKADNSAKDKQIKSLISELNMTRHDLEVAKLNSSRHVKSCGENRQITTVQITQAKRPRDVQYNPKWKCPPRVRGGGFLLYTPAKSRRSESVPSQNLGKTDKKSERKGEPKVQRAD</sequence>
<dbReference type="SUPFAM" id="SSF57997">
    <property type="entry name" value="Tropomyosin"/>
    <property type="match status" value="1"/>
</dbReference>
<feature type="region of interest" description="Disordered" evidence="2">
    <location>
        <begin position="59"/>
        <end position="91"/>
    </location>
</feature>
<dbReference type="Proteomes" id="UP000694888">
    <property type="component" value="Unplaced"/>
</dbReference>
<feature type="region of interest" description="Disordered" evidence="2">
    <location>
        <begin position="979"/>
        <end position="1017"/>
    </location>
</feature>
<feature type="compositionally biased region" description="Basic and acidic residues" evidence="2">
    <location>
        <begin position="1000"/>
        <end position="1017"/>
    </location>
</feature>
<dbReference type="RefSeq" id="XP_005096948.1">
    <property type="nucleotide sequence ID" value="XM_005096891.3"/>
</dbReference>
<gene>
    <name evidence="4" type="primary">LOC101858624</name>
</gene>
<evidence type="ECO:0000256" key="1">
    <source>
        <dbReference type="SAM" id="Coils"/>
    </source>
</evidence>
<evidence type="ECO:0000256" key="2">
    <source>
        <dbReference type="SAM" id="MobiDB-lite"/>
    </source>
</evidence>
<reference evidence="4" key="1">
    <citation type="submission" date="2025-08" db="UniProtKB">
        <authorList>
            <consortium name="RefSeq"/>
        </authorList>
    </citation>
    <scope>IDENTIFICATION</scope>
</reference>
<evidence type="ECO:0000313" key="3">
    <source>
        <dbReference type="Proteomes" id="UP000694888"/>
    </source>
</evidence>
<dbReference type="GeneID" id="101858624"/>
<evidence type="ECO:0000313" key="4">
    <source>
        <dbReference type="RefSeq" id="XP_005096948.1"/>
    </source>
</evidence>
<keyword evidence="3" id="KW-1185">Reference proteome</keyword>
<feature type="compositionally biased region" description="Basic residues" evidence="2">
    <location>
        <begin position="1"/>
        <end position="15"/>
    </location>
</feature>
<proteinExistence type="predicted"/>
<feature type="coiled-coil region" evidence="1">
    <location>
        <begin position="260"/>
        <end position="363"/>
    </location>
</feature>
<protein>
    <submittedName>
        <fullName evidence="4">ELKS/Rab6-interacting/CAST family member 1 isoform X1</fullName>
    </submittedName>
</protein>
<accession>A0ABM0JM64</accession>
<feature type="compositionally biased region" description="Basic and acidic residues" evidence="2">
    <location>
        <begin position="16"/>
        <end position="32"/>
    </location>
</feature>
<name>A0ABM0JM64_APLCA</name>
<keyword evidence="1" id="KW-0175">Coiled coil</keyword>